<sequence>MIKFIIPTLEYVPSYIEALKISEEEGFPDFIGNSKEIEKNPKEFIEKVNLLDSKDCIKVKDYLLPSKLFWLVNVDTKEFIGRVSIRYNVNNPYLEIFGGHIGYMVNKKFRKKGFGFMLLEFGIKIAREISLGEILITCNENNLGSKKIIEKAGGKLINSIYDNSEKINKLRYRIILNESAHNMWQDFLKTTDDLRIKKKDFSYICWSFGTEPDELLSLVLLNRKTACTSLYSKEYLNIINPGTYSIILNSSAKAICIVKTINIQIENKTPENTPIILEEFKLVYSN</sequence>
<gene>
    <name evidence="2" type="ORF">SAMN02745174_01196</name>
</gene>
<feature type="domain" description="N-acetyltransferase" evidence="1">
    <location>
        <begin position="6"/>
        <end position="177"/>
    </location>
</feature>
<dbReference type="Gene3D" id="3.40.630.30">
    <property type="match status" value="1"/>
</dbReference>
<dbReference type="EMBL" id="FUWX01000008">
    <property type="protein sequence ID" value="SJZ65504.1"/>
    <property type="molecule type" value="Genomic_DNA"/>
</dbReference>
<evidence type="ECO:0000259" key="1">
    <source>
        <dbReference type="PROSITE" id="PS51186"/>
    </source>
</evidence>
<dbReference type="PANTHER" id="PTHR39173:SF1">
    <property type="entry name" value="ACETYLTRANSFERASE"/>
    <property type="match status" value="1"/>
</dbReference>
<evidence type="ECO:0000313" key="3">
    <source>
        <dbReference type="Proteomes" id="UP000191153"/>
    </source>
</evidence>
<evidence type="ECO:0000313" key="2">
    <source>
        <dbReference type="EMBL" id="SJZ65504.1"/>
    </source>
</evidence>
<keyword evidence="2" id="KW-0808">Transferase</keyword>
<dbReference type="InterPro" id="IPR016181">
    <property type="entry name" value="Acyl_CoA_acyltransferase"/>
</dbReference>
<dbReference type="GO" id="GO:0016747">
    <property type="term" value="F:acyltransferase activity, transferring groups other than amino-acyl groups"/>
    <property type="evidence" value="ECO:0007669"/>
    <property type="project" value="InterPro"/>
</dbReference>
<protein>
    <submittedName>
        <fullName evidence="2">Acetyltransferase (GNAT) domain-containing protein</fullName>
    </submittedName>
</protein>
<dbReference type="SUPFAM" id="SSF55729">
    <property type="entry name" value="Acyl-CoA N-acyltransferases (Nat)"/>
    <property type="match status" value="1"/>
</dbReference>
<dbReference type="PANTHER" id="PTHR39173">
    <property type="entry name" value="ACETYLTRANSFERASE"/>
    <property type="match status" value="1"/>
</dbReference>
<name>A0A1T4MFG1_9FUSO</name>
<dbReference type="PROSITE" id="PS51186">
    <property type="entry name" value="GNAT"/>
    <property type="match status" value="1"/>
</dbReference>
<keyword evidence="3" id="KW-1185">Reference proteome</keyword>
<dbReference type="InterPro" id="IPR000182">
    <property type="entry name" value="GNAT_dom"/>
</dbReference>
<dbReference type="Gene3D" id="3.10.400.10">
    <property type="entry name" value="Sulfate adenylyltransferase"/>
    <property type="match status" value="1"/>
</dbReference>
<dbReference type="RefSeq" id="WP_078693690.1">
    <property type="nucleotide sequence ID" value="NZ_FUWX01000008.1"/>
</dbReference>
<dbReference type="STRING" id="180163.SAMN02745174_01196"/>
<organism evidence="2 3">
    <name type="scientific">Cetobacterium ceti</name>
    <dbReference type="NCBI Taxonomy" id="180163"/>
    <lineage>
        <taxon>Bacteria</taxon>
        <taxon>Fusobacteriati</taxon>
        <taxon>Fusobacteriota</taxon>
        <taxon>Fusobacteriia</taxon>
        <taxon>Fusobacteriales</taxon>
        <taxon>Fusobacteriaceae</taxon>
        <taxon>Cetobacterium</taxon>
    </lineage>
</organism>
<dbReference type="SUPFAM" id="SSF88697">
    <property type="entry name" value="PUA domain-like"/>
    <property type="match status" value="1"/>
</dbReference>
<proteinExistence type="predicted"/>
<reference evidence="2 3" key="1">
    <citation type="submission" date="2017-02" db="EMBL/GenBank/DDBJ databases">
        <authorList>
            <person name="Peterson S.W."/>
        </authorList>
    </citation>
    <scope>NUCLEOTIDE SEQUENCE [LARGE SCALE GENOMIC DNA]</scope>
    <source>
        <strain evidence="2 3">ATCC 700028</strain>
    </source>
</reference>
<dbReference type="Proteomes" id="UP000191153">
    <property type="component" value="Unassembled WGS sequence"/>
</dbReference>
<dbReference type="Pfam" id="PF13302">
    <property type="entry name" value="Acetyltransf_3"/>
    <property type="match status" value="1"/>
</dbReference>
<dbReference type="OrthoDB" id="9797989at2"/>
<dbReference type="InterPro" id="IPR015947">
    <property type="entry name" value="PUA-like_sf"/>
</dbReference>
<accession>A0A1T4MFG1</accession>
<dbReference type="AlphaFoldDB" id="A0A1T4MFG1"/>